<dbReference type="PANTHER" id="PTHR36403">
    <property type="entry name" value="PROTEIN COFACTOR ASSEMBLY OF COMPLEX C SUBUNIT B CCB2, CHLOROPLASTIC"/>
    <property type="match status" value="1"/>
</dbReference>
<keyword evidence="2" id="KW-0812">Transmembrane</keyword>
<evidence type="ECO:0000313" key="5">
    <source>
        <dbReference type="Proteomes" id="UP000436088"/>
    </source>
</evidence>
<evidence type="ECO:0000256" key="2">
    <source>
        <dbReference type="SAM" id="Phobius"/>
    </source>
</evidence>
<protein>
    <submittedName>
        <fullName evidence="4">Dihydrodipicolinate reductase 3</fullName>
    </submittedName>
</protein>
<keyword evidence="2" id="KW-1133">Transmembrane helix</keyword>
<dbReference type="EMBL" id="VEPZ02000982">
    <property type="protein sequence ID" value="KAE8705306.1"/>
    <property type="molecule type" value="Genomic_DNA"/>
</dbReference>
<feature type="compositionally biased region" description="Basic and acidic residues" evidence="1">
    <location>
        <begin position="536"/>
        <end position="551"/>
    </location>
</feature>
<evidence type="ECO:0000313" key="4">
    <source>
        <dbReference type="EMBL" id="KAE8705306.1"/>
    </source>
</evidence>
<dbReference type="AlphaFoldDB" id="A0A6A3AMF6"/>
<organism evidence="4 5">
    <name type="scientific">Hibiscus syriacus</name>
    <name type="common">Rose of Sharon</name>
    <dbReference type="NCBI Taxonomy" id="106335"/>
    <lineage>
        <taxon>Eukaryota</taxon>
        <taxon>Viridiplantae</taxon>
        <taxon>Streptophyta</taxon>
        <taxon>Embryophyta</taxon>
        <taxon>Tracheophyta</taxon>
        <taxon>Spermatophyta</taxon>
        <taxon>Magnoliopsida</taxon>
        <taxon>eudicotyledons</taxon>
        <taxon>Gunneridae</taxon>
        <taxon>Pentapetalae</taxon>
        <taxon>rosids</taxon>
        <taxon>malvids</taxon>
        <taxon>Malvales</taxon>
        <taxon>Malvaceae</taxon>
        <taxon>Malvoideae</taxon>
        <taxon>Hibiscus</taxon>
    </lineage>
</organism>
<evidence type="ECO:0000259" key="3">
    <source>
        <dbReference type="Pfam" id="PF03732"/>
    </source>
</evidence>
<reference evidence="4" key="1">
    <citation type="submission" date="2019-09" db="EMBL/GenBank/DDBJ databases">
        <title>Draft genome information of white flower Hibiscus syriacus.</title>
        <authorList>
            <person name="Kim Y.-M."/>
        </authorList>
    </citation>
    <scope>NUCLEOTIDE SEQUENCE [LARGE SCALE GENOMIC DNA]</scope>
    <source>
        <strain evidence="4">YM2019G1</strain>
    </source>
</reference>
<feature type="transmembrane region" description="Helical" evidence="2">
    <location>
        <begin position="20"/>
        <end position="40"/>
    </location>
</feature>
<dbReference type="InterPro" id="IPR044970">
    <property type="entry name" value="CCB2"/>
</dbReference>
<proteinExistence type="predicted"/>
<dbReference type="InterPro" id="IPR005162">
    <property type="entry name" value="Retrotrans_gag_dom"/>
</dbReference>
<keyword evidence="2" id="KW-0472">Membrane</keyword>
<comment type="caution">
    <text evidence="4">The sequence shown here is derived from an EMBL/GenBank/DDBJ whole genome shotgun (WGS) entry which is preliminary data.</text>
</comment>
<accession>A0A6A3AMF6</accession>
<dbReference type="GO" id="GO:0010190">
    <property type="term" value="P:cytochrome b6f complex assembly"/>
    <property type="evidence" value="ECO:0007669"/>
    <property type="project" value="InterPro"/>
</dbReference>
<keyword evidence="5" id="KW-1185">Reference proteome</keyword>
<sequence length="686" mass="79218">MDRVRVRFPYRIEPLARVRLRHRCAAGISLAAFFITLPYLDKFLKGATPMDQTTLPEGGFGMGYICFIAKYPHHLRAQGALCIRGYWNLPDGVSKDNVLDWVKSNIEETGLSELTDTLYFPQSADAEFRNILPQGTRSVLVQPIFDPNSRTNDMGNIEGFVLLASSMRYAYSEKDRTWIRAVSNKLRSKKLRTENEGSIGHYPSIFHISIHVINPPPLPYQLVSDLGRFLERNKQSCLFLHTKPSRYPNGASPEKIHRFRWFLDASKDIQEFLDTSNTLKNVAQVDPAFSRFSGLKSLHTSSFFAFSFSWSLTFVWPLRAFRREQPRFQAPELFAKPKFMIPSFKGDNDPDMYIDWEGKVDLIFVYHDYPEAKQVPLITMQFEGYARTWWMQTRKKIQNFQIPTITSWTDLKQTMRKRFLPTHYTREVKLRLHRLRQGIISVEDYYKEMQSLLNRANITEKEEVTVSRFVVGLNSNIIDLLDLHGYENLEDTLKKAMTIEVQIQRRFREHYQSTSSSYQGNPSNPSSSSAPSSLKKLRDDKPDKEKERPAKNDTLPAPKDQMIIYEEVGKAKKEKAEKEAKEKEVTSYESQKNNDPWEDFQEELGDPPDGLPLEKGKQHQTNLIQGDPPDGLPPESPNHYAISMKSHDLRESKGKAREVVIHTKHNSFKCVTYRGSTVHKAPPGNH</sequence>
<dbReference type="Pfam" id="PF03732">
    <property type="entry name" value="Retrotrans_gag"/>
    <property type="match status" value="1"/>
</dbReference>
<feature type="domain" description="Retrotransposon gag" evidence="3">
    <location>
        <begin position="377"/>
        <end position="474"/>
    </location>
</feature>
<name>A0A6A3AMF6_HIBSY</name>
<dbReference type="Pfam" id="PF11152">
    <property type="entry name" value="CCB2_CCB4"/>
    <property type="match status" value="1"/>
</dbReference>
<evidence type="ECO:0000256" key="1">
    <source>
        <dbReference type="SAM" id="MobiDB-lite"/>
    </source>
</evidence>
<feature type="compositionally biased region" description="Low complexity" evidence="1">
    <location>
        <begin position="515"/>
        <end position="533"/>
    </location>
</feature>
<dbReference type="PANTHER" id="PTHR36403:SF1">
    <property type="entry name" value="PROTEIN COFACTOR ASSEMBLY OF COMPLEX C SUBUNIT B CCB2, CHLOROPLASTIC"/>
    <property type="match status" value="1"/>
</dbReference>
<feature type="compositionally biased region" description="Basic and acidic residues" evidence="1">
    <location>
        <begin position="567"/>
        <end position="586"/>
    </location>
</feature>
<feature type="compositionally biased region" description="Acidic residues" evidence="1">
    <location>
        <begin position="596"/>
        <end position="606"/>
    </location>
</feature>
<dbReference type="Proteomes" id="UP000436088">
    <property type="component" value="Unassembled WGS sequence"/>
</dbReference>
<feature type="region of interest" description="Disordered" evidence="1">
    <location>
        <begin position="510"/>
        <end position="638"/>
    </location>
</feature>
<dbReference type="InterPro" id="IPR021325">
    <property type="entry name" value="CCB2/CCB4"/>
</dbReference>
<gene>
    <name evidence="4" type="ORF">F3Y22_tig00110429pilonHSYRG00622</name>
</gene>